<sequence>MRWHKRTDTSQGNTMEQYTTPVPLPQRPARLDVSGDDMRVPMNPEEPSREELLAAIQGSRVALEDGRSHFFDRPEEVWRLLEMWDEVALGRKEGTGGVALRASGEESLDWRSHEAGQLVDAGTGRSAVDSNQRVEIQQDGTMAVMSTGLAGGLDVERGEELGGILCKSDYDLHDSGCHCASFLQGW</sequence>
<evidence type="ECO:0000256" key="1">
    <source>
        <dbReference type="SAM" id="MobiDB-lite"/>
    </source>
</evidence>
<feature type="compositionally biased region" description="Polar residues" evidence="1">
    <location>
        <begin position="9"/>
        <end position="20"/>
    </location>
</feature>
<comment type="caution">
    <text evidence="2">The sequence shown here is derived from an EMBL/GenBank/DDBJ whole genome shotgun (WGS) entry which is preliminary data.</text>
</comment>
<accession>A0AAV7SZ40</accession>
<keyword evidence="3" id="KW-1185">Reference proteome</keyword>
<proteinExistence type="predicted"/>
<feature type="region of interest" description="Disordered" evidence="1">
    <location>
        <begin position="1"/>
        <end position="36"/>
    </location>
</feature>
<gene>
    <name evidence="2" type="ORF">NDU88_001121</name>
</gene>
<dbReference type="AlphaFoldDB" id="A0AAV7SZ40"/>
<name>A0AAV7SZ40_PLEWA</name>
<dbReference type="EMBL" id="JANPWB010000007">
    <property type="protein sequence ID" value="KAJ1169215.1"/>
    <property type="molecule type" value="Genomic_DNA"/>
</dbReference>
<evidence type="ECO:0000313" key="3">
    <source>
        <dbReference type="Proteomes" id="UP001066276"/>
    </source>
</evidence>
<reference evidence="2" key="1">
    <citation type="journal article" date="2022" name="bioRxiv">
        <title>Sequencing and chromosome-scale assembly of the giantPleurodeles waltlgenome.</title>
        <authorList>
            <person name="Brown T."/>
            <person name="Elewa A."/>
            <person name="Iarovenko S."/>
            <person name="Subramanian E."/>
            <person name="Araus A.J."/>
            <person name="Petzold A."/>
            <person name="Susuki M."/>
            <person name="Suzuki K.-i.T."/>
            <person name="Hayashi T."/>
            <person name="Toyoda A."/>
            <person name="Oliveira C."/>
            <person name="Osipova E."/>
            <person name="Leigh N.D."/>
            <person name="Simon A."/>
            <person name="Yun M.H."/>
        </authorList>
    </citation>
    <scope>NUCLEOTIDE SEQUENCE</scope>
    <source>
        <strain evidence="2">20211129_DDA</strain>
        <tissue evidence="2">Liver</tissue>
    </source>
</reference>
<protein>
    <submittedName>
        <fullName evidence="2">Uncharacterized protein</fullName>
    </submittedName>
</protein>
<evidence type="ECO:0000313" key="2">
    <source>
        <dbReference type="EMBL" id="KAJ1169215.1"/>
    </source>
</evidence>
<organism evidence="2 3">
    <name type="scientific">Pleurodeles waltl</name>
    <name type="common">Iberian ribbed newt</name>
    <dbReference type="NCBI Taxonomy" id="8319"/>
    <lineage>
        <taxon>Eukaryota</taxon>
        <taxon>Metazoa</taxon>
        <taxon>Chordata</taxon>
        <taxon>Craniata</taxon>
        <taxon>Vertebrata</taxon>
        <taxon>Euteleostomi</taxon>
        <taxon>Amphibia</taxon>
        <taxon>Batrachia</taxon>
        <taxon>Caudata</taxon>
        <taxon>Salamandroidea</taxon>
        <taxon>Salamandridae</taxon>
        <taxon>Pleurodelinae</taxon>
        <taxon>Pleurodeles</taxon>
    </lineage>
</organism>
<dbReference type="Proteomes" id="UP001066276">
    <property type="component" value="Chromosome 4_1"/>
</dbReference>